<dbReference type="VEuPathDB" id="FungiDB:yc1106_01021"/>
<keyword evidence="4" id="KW-1185">Reference proteome</keyword>
<dbReference type="Proteomes" id="UP001056012">
    <property type="component" value="Chromosome 1"/>
</dbReference>
<dbReference type="Pfam" id="PF11696">
    <property type="entry name" value="DUF3292"/>
    <property type="match status" value="1"/>
</dbReference>
<gene>
    <name evidence="3" type="ORF">yc1106_01021</name>
</gene>
<keyword evidence="2" id="KW-0472">Membrane</keyword>
<keyword evidence="2" id="KW-0812">Transmembrane</keyword>
<feature type="region of interest" description="Disordered" evidence="1">
    <location>
        <begin position="259"/>
        <end position="280"/>
    </location>
</feature>
<proteinExistence type="predicted"/>
<keyword evidence="2" id="KW-1133">Transmembrane helix</keyword>
<feature type="region of interest" description="Disordered" evidence="1">
    <location>
        <begin position="1"/>
        <end position="54"/>
    </location>
</feature>
<evidence type="ECO:0000256" key="1">
    <source>
        <dbReference type="SAM" id="MobiDB-lite"/>
    </source>
</evidence>
<feature type="transmembrane region" description="Helical" evidence="2">
    <location>
        <begin position="355"/>
        <end position="374"/>
    </location>
</feature>
<evidence type="ECO:0000313" key="4">
    <source>
        <dbReference type="Proteomes" id="UP001056012"/>
    </source>
</evidence>
<feature type="transmembrane region" description="Helical" evidence="2">
    <location>
        <begin position="135"/>
        <end position="151"/>
    </location>
</feature>
<feature type="compositionally biased region" description="Acidic residues" evidence="1">
    <location>
        <begin position="267"/>
        <end position="277"/>
    </location>
</feature>
<dbReference type="InterPro" id="IPR021709">
    <property type="entry name" value="DUF3292"/>
</dbReference>
<evidence type="ECO:0000256" key="2">
    <source>
        <dbReference type="SAM" id="Phobius"/>
    </source>
</evidence>
<reference evidence="3" key="1">
    <citation type="submission" date="2021-12" db="EMBL/GenBank/DDBJ databases">
        <title>Curvularia clavata genome.</title>
        <authorList>
            <person name="Cao Y."/>
        </authorList>
    </citation>
    <scope>NUCLEOTIDE SEQUENCE</scope>
    <source>
        <strain evidence="3">Yc1106</strain>
    </source>
</reference>
<accession>A0A9Q9DNR4</accession>
<name>A0A9Q9DNR4_CURCL</name>
<dbReference type="AlphaFoldDB" id="A0A9Q9DNR4"/>
<dbReference type="PANTHER" id="PTHR38694:SF1">
    <property type="entry name" value="PEROXIN DOMAIN-CONTAINING PROTEIN"/>
    <property type="match status" value="1"/>
</dbReference>
<evidence type="ECO:0000313" key="3">
    <source>
        <dbReference type="EMBL" id="USP73747.1"/>
    </source>
</evidence>
<protein>
    <submittedName>
        <fullName evidence="3">Uncharacterized protein</fullName>
    </submittedName>
</protein>
<dbReference type="OrthoDB" id="1708389at2759"/>
<organism evidence="3 4">
    <name type="scientific">Curvularia clavata</name>
    <dbReference type="NCBI Taxonomy" id="95742"/>
    <lineage>
        <taxon>Eukaryota</taxon>
        <taxon>Fungi</taxon>
        <taxon>Dikarya</taxon>
        <taxon>Ascomycota</taxon>
        <taxon>Pezizomycotina</taxon>
        <taxon>Dothideomycetes</taxon>
        <taxon>Pleosporomycetidae</taxon>
        <taxon>Pleosporales</taxon>
        <taxon>Pleosporineae</taxon>
        <taxon>Pleosporaceae</taxon>
        <taxon>Curvularia</taxon>
    </lineage>
</organism>
<dbReference type="EMBL" id="CP089274">
    <property type="protein sequence ID" value="USP73747.1"/>
    <property type="molecule type" value="Genomic_DNA"/>
</dbReference>
<feature type="region of interest" description="Disordered" evidence="1">
    <location>
        <begin position="211"/>
        <end position="238"/>
    </location>
</feature>
<sequence length="678" mass="73872">MSTGGVVYKDLLPIPDTDPTQHEGKSSTLRDAPTDSHALALEGARPPPTEEKGAAQVEHGEEVVDLGWNEPKEHVAKPLVGGLDNEDVWMLIRRFNRQIYQVKEIPTAPPGGLDMNISDDEEFSPDKLRANIERLYMTIGIGLIAFGKHIARIRSWRETQRTAWFCTAYFAAWSLDMIMPLISVTLLTLIVYPPARGAMFPPAPIALVSSSGGVQKPKSGTLGSTDSVTGAPENHKGEAVEQEATNFVYGVATIALSSATGKNPESEPGEAEPDDSSSPDVTRVAIGVAHSKDKATGVKPDKDHDKTKVPMETAMWEKMRPIMHGIAEVADTWERFANLLNPTPPFPTNKFHFRLAAVIAPLVLLSLLVSSYMFMKGVTFGIGFGFFGDPVIQRGLALLNRKFPHWQKLLELRNTLLKGVPTNAQLAITLLRLGEANKAPLPPPPHVTRPPAEKTSTIDAEQLRAAGSDLPLNATQEELDEAISYDPGVGHAASDEGTDDTKRGKKSTKILNLFRGTIKGGVETTRGADKVKALAGSMHAKNRLGALPPRNADLTSGPVEFKARFEGKKGHAYIATKSTIPCIAFSTDNTIEKIGSVDREDLHPLWSIPVGDILEIKKVGGFGWKAKMVVGWAMDREVADGLVITDKKFNQYRLMALPLRDELFNRLIAMGGQKWECC</sequence>
<dbReference type="PANTHER" id="PTHR38694">
    <property type="entry name" value="CONSERVED EXPRESSED PROTEIN"/>
    <property type="match status" value="1"/>
</dbReference>
<feature type="transmembrane region" description="Helical" evidence="2">
    <location>
        <begin position="171"/>
        <end position="192"/>
    </location>
</feature>